<dbReference type="GO" id="GO:0005576">
    <property type="term" value="C:extracellular region"/>
    <property type="evidence" value="ECO:0007669"/>
    <property type="project" value="UniProtKB-SubCell"/>
</dbReference>
<keyword evidence="3" id="KW-0268">Exocytosis</keyword>
<keyword evidence="9" id="KW-0638">Presynaptic neurotoxin</keyword>
<evidence type="ECO:0000256" key="12">
    <source>
        <dbReference type="ARBA" id="ARBA00023298"/>
    </source>
</evidence>
<feature type="repeat" description="ANK" evidence="16">
    <location>
        <begin position="642"/>
        <end position="674"/>
    </location>
</feature>
<feature type="repeat" description="ANK" evidence="16">
    <location>
        <begin position="708"/>
        <end position="740"/>
    </location>
</feature>
<evidence type="ECO:0000256" key="14">
    <source>
        <dbReference type="ARBA" id="ARBA00049715"/>
    </source>
</evidence>
<evidence type="ECO:0000256" key="2">
    <source>
        <dbReference type="ARBA" id="ARBA00004613"/>
    </source>
</evidence>
<evidence type="ECO:0000256" key="3">
    <source>
        <dbReference type="ARBA" id="ARBA00022483"/>
    </source>
</evidence>
<evidence type="ECO:0000256" key="16">
    <source>
        <dbReference type="PROSITE-ProRule" id="PRU00023"/>
    </source>
</evidence>
<keyword evidence="6" id="KW-0800">Toxin</keyword>
<evidence type="ECO:0000256" key="13">
    <source>
        <dbReference type="ARBA" id="ARBA00049657"/>
    </source>
</evidence>
<dbReference type="SUPFAM" id="SSF48403">
    <property type="entry name" value="Ankyrin repeat"/>
    <property type="match status" value="1"/>
</dbReference>
<dbReference type="PROSITE" id="PS50297">
    <property type="entry name" value="ANK_REP_REGION"/>
    <property type="match status" value="8"/>
</dbReference>
<keyword evidence="12" id="KW-1053">Target membrane</keyword>
<comment type="caution">
    <text evidence="17">The sequence shown here is derived from an EMBL/GenBank/DDBJ whole genome shotgun (WGS) entry which is preliminary data.</text>
</comment>
<dbReference type="InterPro" id="IPR036770">
    <property type="entry name" value="Ankyrin_rpt-contain_sf"/>
</dbReference>
<comment type="similarity">
    <text evidence="13">Belongs to the cationic peptide 01 (latrotoxin) family. 03 (alpha-latrotoxin) subfamily.</text>
</comment>
<dbReference type="GO" id="GO:0044231">
    <property type="term" value="C:host cell presynaptic membrane"/>
    <property type="evidence" value="ECO:0007669"/>
    <property type="project" value="UniProtKB-KW"/>
</dbReference>
<feature type="repeat" description="ANK" evidence="16">
    <location>
        <begin position="576"/>
        <end position="608"/>
    </location>
</feature>
<feature type="repeat" description="ANK" evidence="16">
    <location>
        <begin position="476"/>
        <end position="508"/>
    </location>
</feature>
<sequence>MCQFLLSSLPFNTREIITSLRDSVSHSQTLLIRSDIENKAYHFFKNLQSDISKLTVTITDILHNLKAKAIDELKVKIKSFKRVKDISEFFRPFMSSVVLKKEIEKIRSGVSIKGIVEQFEELVSDPNILMKDKTASEKRLFEEIYYMIHNEKTKLKTNKVTLKDNINKLGAIFMLSEAYEDSNMSEVEFLADLFAKPIGLKKSSMNLIHCKLHQLLESIISRLEKDSEERFALFRILFLLDFHVSDVKWIKEFQGILCQVKTKCVHCEKAGKNSTVHLLFPKLKFLKKLLIDINLNSHKLHSDNSFAYNVESFVVIEMAILDILSISDAQLTRNPFYLDSGYSLHIGKNLRNHLAHENALVNIVSDVPMQLLLNAKKIISENWDNKNGNIQQVEESIREGADIFGKNLHNTSCLHFSAKAPRENAIIFVFEHGLGINSKDNNDQTALHVAAKFNRLKTVKHLIEVKHVPLNDRDVNGKTALHIAVGNDCREVVEYLLRNGANTLIKDEVGFLPLNTAIRLKFVDVAKVLLEKETSADANLSICGYTSLHFAAEVGGLILVNILIEKKPDVNFKTEFGETPLILAVARGHLEVVRALLLKKAEINAKNVFGSTPLHRASAEGHEEIVKLLLDHEANVNAFDNDCVSPLHCSAQGGHANVMKLLLNKNADVNIQTNLGSTPLHYAAENVHDVVVNMLLVHKALVDCVDIAKRTALHYSAEWGHQNIANILIEKGADMDKKDDAGLTPLHLAADRGHCHVA</sequence>
<dbReference type="PANTHER" id="PTHR24198:SF165">
    <property type="entry name" value="ANKYRIN REPEAT-CONTAINING PROTEIN-RELATED"/>
    <property type="match status" value="1"/>
</dbReference>
<dbReference type="Pfam" id="PF12796">
    <property type="entry name" value="Ank_2"/>
    <property type="match status" value="3"/>
</dbReference>
<dbReference type="PRINTS" id="PR01415">
    <property type="entry name" value="ANKYRIN"/>
</dbReference>
<dbReference type="InterPro" id="IPR002110">
    <property type="entry name" value="Ankyrin_rpt"/>
</dbReference>
<evidence type="ECO:0000256" key="10">
    <source>
        <dbReference type="ARBA" id="ARBA00023043"/>
    </source>
</evidence>
<dbReference type="GO" id="GO:0090729">
    <property type="term" value="F:toxin activity"/>
    <property type="evidence" value="ECO:0007669"/>
    <property type="project" value="UniProtKB-KW"/>
</dbReference>
<evidence type="ECO:0000256" key="1">
    <source>
        <dbReference type="ARBA" id="ARBA00004175"/>
    </source>
</evidence>
<protein>
    <recommendedName>
        <fullName evidence="15">Alpha-latrotoxin</fullName>
    </recommendedName>
</protein>
<feature type="repeat" description="ANK" evidence="16">
    <location>
        <begin position="741"/>
        <end position="758"/>
    </location>
</feature>
<dbReference type="GO" id="GO:0044218">
    <property type="term" value="C:other organism cell membrane"/>
    <property type="evidence" value="ECO:0007669"/>
    <property type="project" value="UniProtKB-KW"/>
</dbReference>
<dbReference type="GO" id="GO:0006887">
    <property type="term" value="P:exocytosis"/>
    <property type="evidence" value="ECO:0007669"/>
    <property type="project" value="UniProtKB-KW"/>
</dbReference>
<dbReference type="SMART" id="SM00248">
    <property type="entry name" value="ANK"/>
    <property type="match status" value="10"/>
</dbReference>
<evidence type="ECO:0000256" key="9">
    <source>
        <dbReference type="ARBA" id="ARBA00023028"/>
    </source>
</evidence>
<proteinExistence type="inferred from homology"/>
<keyword evidence="18" id="KW-1185">Reference proteome</keyword>
<dbReference type="Gene3D" id="1.25.40.20">
    <property type="entry name" value="Ankyrin repeat-containing domain"/>
    <property type="match status" value="4"/>
</dbReference>
<evidence type="ECO:0000313" key="17">
    <source>
        <dbReference type="EMBL" id="GIY82395.1"/>
    </source>
</evidence>
<reference evidence="17 18" key="1">
    <citation type="submission" date="2021-06" db="EMBL/GenBank/DDBJ databases">
        <title>Caerostris darwini draft genome.</title>
        <authorList>
            <person name="Kono N."/>
            <person name="Arakawa K."/>
        </authorList>
    </citation>
    <scope>NUCLEOTIDE SEQUENCE [LARGE SCALE GENOMIC DNA]</scope>
</reference>
<evidence type="ECO:0000256" key="8">
    <source>
        <dbReference type="ARBA" id="ARBA00022737"/>
    </source>
</evidence>
<organism evidence="17 18">
    <name type="scientific">Caerostris darwini</name>
    <dbReference type="NCBI Taxonomy" id="1538125"/>
    <lineage>
        <taxon>Eukaryota</taxon>
        <taxon>Metazoa</taxon>
        <taxon>Ecdysozoa</taxon>
        <taxon>Arthropoda</taxon>
        <taxon>Chelicerata</taxon>
        <taxon>Arachnida</taxon>
        <taxon>Araneae</taxon>
        <taxon>Araneomorphae</taxon>
        <taxon>Entelegynae</taxon>
        <taxon>Araneoidea</taxon>
        <taxon>Araneidae</taxon>
        <taxon>Caerostris</taxon>
    </lineage>
</organism>
<name>A0AAV4WLW6_9ARAC</name>
<evidence type="ECO:0000256" key="7">
    <source>
        <dbReference type="ARBA" id="ARBA00022699"/>
    </source>
</evidence>
<keyword evidence="11" id="KW-0472">Membrane</keyword>
<keyword evidence="4" id="KW-0964">Secreted</keyword>
<keyword evidence="10 16" id="KW-0040">ANK repeat</keyword>
<evidence type="ECO:0000256" key="11">
    <source>
        <dbReference type="ARBA" id="ARBA00023136"/>
    </source>
</evidence>
<dbReference type="Proteomes" id="UP001054837">
    <property type="component" value="Unassembled WGS sequence"/>
</dbReference>
<comment type="subcellular location">
    <subcellularLocation>
        <location evidence="2">Secreted</location>
    </subcellularLocation>
    <subcellularLocation>
        <location evidence="1">Target cell membrane</location>
    </subcellularLocation>
</comment>
<feature type="repeat" description="ANK" evidence="16">
    <location>
        <begin position="543"/>
        <end position="575"/>
    </location>
</feature>
<keyword evidence="8" id="KW-0677">Repeat</keyword>
<dbReference type="AlphaFoldDB" id="A0AAV4WLW6"/>
<dbReference type="Pfam" id="PF13637">
    <property type="entry name" value="Ank_4"/>
    <property type="match status" value="1"/>
</dbReference>
<evidence type="ECO:0000256" key="4">
    <source>
        <dbReference type="ARBA" id="ARBA00022525"/>
    </source>
</evidence>
<keyword evidence="5" id="KW-1052">Target cell membrane</keyword>
<evidence type="ECO:0000313" key="18">
    <source>
        <dbReference type="Proteomes" id="UP001054837"/>
    </source>
</evidence>
<feature type="repeat" description="ANK" evidence="16">
    <location>
        <begin position="675"/>
        <end position="707"/>
    </location>
</feature>
<comment type="subunit">
    <text evidence="14">Homotetramer in membranes.</text>
</comment>
<evidence type="ECO:0000256" key="6">
    <source>
        <dbReference type="ARBA" id="ARBA00022656"/>
    </source>
</evidence>
<evidence type="ECO:0000256" key="5">
    <source>
        <dbReference type="ARBA" id="ARBA00022537"/>
    </source>
</evidence>
<dbReference type="EMBL" id="BPLQ01014723">
    <property type="protein sequence ID" value="GIY82395.1"/>
    <property type="molecule type" value="Genomic_DNA"/>
</dbReference>
<dbReference type="PANTHER" id="PTHR24198">
    <property type="entry name" value="ANKYRIN REPEAT AND PROTEIN KINASE DOMAIN-CONTAINING PROTEIN"/>
    <property type="match status" value="1"/>
</dbReference>
<gene>
    <name evidence="17" type="primary">AVEN_204390_1</name>
    <name evidence="17" type="ORF">CDAR_428151</name>
</gene>
<dbReference type="PROSITE" id="PS50088">
    <property type="entry name" value="ANK_REPEAT"/>
    <property type="match status" value="8"/>
</dbReference>
<accession>A0AAV4WLW6</accession>
<keyword evidence="7" id="KW-0528">Neurotoxin</keyword>
<evidence type="ECO:0000256" key="15">
    <source>
        <dbReference type="ARBA" id="ARBA00049811"/>
    </source>
</evidence>
<feature type="repeat" description="ANK" evidence="16">
    <location>
        <begin position="609"/>
        <end position="641"/>
    </location>
</feature>